<evidence type="ECO:0000313" key="4">
    <source>
        <dbReference type="Proteomes" id="UP000815677"/>
    </source>
</evidence>
<proteinExistence type="predicted"/>
<accession>A0ABQ0LXU8</accession>
<evidence type="ECO:0000313" key="3">
    <source>
        <dbReference type="EMBL" id="GAT55875.1"/>
    </source>
</evidence>
<keyword evidence="4" id="KW-1185">Reference proteome</keyword>
<feature type="domain" description="DUF7918" evidence="2">
    <location>
        <begin position="8"/>
        <end position="213"/>
    </location>
</feature>
<feature type="region of interest" description="Disordered" evidence="1">
    <location>
        <begin position="222"/>
        <end position="306"/>
    </location>
</feature>
<dbReference type="Pfam" id="PF25534">
    <property type="entry name" value="DUF7918"/>
    <property type="match status" value="1"/>
</dbReference>
<gene>
    <name evidence="3" type="ORF">MCHLO_12598</name>
</gene>
<dbReference type="PANTHER" id="PTHR36223">
    <property type="entry name" value="BETA-LACTAMASE-TYPE TRANSPEPTIDASE FOLD DOMAIN CONTAINING PROTEIN"/>
    <property type="match status" value="1"/>
</dbReference>
<name>A0ABQ0LXU8_MYCCL</name>
<dbReference type="PANTHER" id="PTHR36223:SF1">
    <property type="entry name" value="TRANSCRIPTION ELONGATION FACTOR EAF N-TERMINAL DOMAIN-CONTAINING PROTEIN"/>
    <property type="match status" value="1"/>
</dbReference>
<reference evidence="3" key="1">
    <citation type="submission" date="2014-09" db="EMBL/GenBank/DDBJ databases">
        <title>Genome sequence of the luminous mushroom Mycena chlorophos for searching fungal bioluminescence genes.</title>
        <authorList>
            <person name="Tanaka Y."/>
            <person name="Kasuga D."/>
            <person name="Oba Y."/>
            <person name="Hase S."/>
            <person name="Sato K."/>
            <person name="Oba Y."/>
            <person name="Sakakibara Y."/>
        </authorList>
    </citation>
    <scope>NUCLEOTIDE SEQUENCE</scope>
</reference>
<dbReference type="EMBL" id="DF849163">
    <property type="protein sequence ID" value="GAT55875.1"/>
    <property type="molecule type" value="Genomic_DNA"/>
</dbReference>
<dbReference type="Proteomes" id="UP000815677">
    <property type="component" value="Unassembled WGS sequence"/>
</dbReference>
<dbReference type="InterPro" id="IPR057678">
    <property type="entry name" value="DUF7918"/>
</dbReference>
<protein>
    <recommendedName>
        <fullName evidence="2">DUF7918 domain-containing protein</fullName>
    </recommendedName>
</protein>
<feature type="compositionally biased region" description="Basic and acidic residues" evidence="1">
    <location>
        <begin position="249"/>
        <end position="262"/>
    </location>
</feature>
<feature type="compositionally biased region" description="Acidic residues" evidence="1">
    <location>
        <begin position="227"/>
        <end position="238"/>
    </location>
</feature>
<evidence type="ECO:0000259" key="2">
    <source>
        <dbReference type="Pfam" id="PF25534"/>
    </source>
</evidence>
<evidence type="ECO:0000256" key="1">
    <source>
        <dbReference type="SAM" id="MobiDB-lite"/>
    </source>
</evidence>
<sequence>MLQLNGFNAWITIDGQPVPEHQVDISADQTSVTCWVASELGKNFSVHWQNVSSPRDVAGYLRMDGEFCAGRITYAGLAAAAQFPRPETVVRGVSDGPMLKPFVFSALETSDDDALLAGPAQPDLGLIALKITPIRSLGQKQEPNNGPWTTLAQQTVHERSKKAVTQQIGLGEAQYDPEGTKPLVTVVRTGPDIVHFSWKYRPLDVLRANGIAPPAPLTANLKRKADADDDADDSDADADANSPGPLPQSKKEVKPKKEPAEKKPKRIVKHETIDLTDDAEPLPVIKREKKKARTQTSTKGEVIDLT</sequence>
<organism evidence="3 4">
    <name type="scientific">Mycena chlorophos</name>
    <name type="common">Agaric fungus</name>
    <name type="synonym">Agaricus chlorophos</name>
    <dbReference type="NCBI Taxonomy" id="658473"/>
    <lineage>
        <taxon>Eukaryota</taxon>
        <taxon>Fungi</taxon>
        <taxon>Dikarya</taxon>
        <taxon>Basidiomycota</taxon>
        <taxon>Agaricomycotina</taxon>
        <taxon>Agaricomycetes</taxon>
        <taxon>Agaricomycetidae</taxon>
        <taxon>Agaricales</taxon>
        <taxon>Marasmiineae</taxon>
        <taxon>Mycenaceae</taxon>
        <taxon>Mycena</taxon>
    </lineage>
</organism>